<reference evidence="10 11" key="1">
    <citation type="journal article" date="2013" name="Genome Biol.">
        <title>Genome of Acanthamoeba castellanii highlights extensive lateral gene transfer and early evolution of tyrosine kinase signaling.</title>
        <authorList>
            <person name="Clarke M."/>
            <person name="Lohan A.J."/>
            <person name="Liu B."/>
            <person name="Lagkouvardos I."/>
            <person name="Roy S."/>
            <person name="Zafar N."/>
            <person name="Bertelli C."/>
            <person name="Schilde C."/>
            <person name="Kianianmomeni A."/>
            <person name="Burglin T.R."/>
            <person name="Frech C."/>
            <person name="Turcotte B."/>
            <person name="Kopec K.O."/>
            <person name="Synnott J.M."/>
            <person name="Choo C."/>
            <person name="Paponov I."/>
            <person name="Finkler A."/>
            <person name="Soon Heng Tan C."/>
            <person name="Hutchins A.P."/>
            <person name="Weinmeier T."/>
            <person name="Rattei T."/>
            <person name="Chu J.S."/>
            <person name="Gimenez G."/>
            <person name="Irimia M."/>
            <person name="Rigden D.J."/>
            <person name="Fitzpatrick D.A."/>
            <person name="Lorenzo-Morales J."/>
            <person name="Bateman A."/>
            <person name="Chiu C.H."/>
            <person name="Tang P."/>
            <person name="Hegemann P."/>
            <person name="Fromm H."/>
            <person name="Raoult D."/>
            <person name="Greub G."/>
            <person name="Miranda-Saavedra D."/>
            <person name="Chen N."/>
            <person name="Nash P."/>
            <person name="Ginger M.L."/>
            <person name="Horn M."/>
            <person name="Schaap P."/>
            <person name="Caler L."/>
            <person name="Loftus B."/>
        </authorList>
    </citation>
    <scope>NUCLEOTIDE SEQUENCE [LARGE SCALE GENOMIC DNA]</scope>
    <source>
        <strain evidence="10 11">Neff</strain>
    </source>
</reference>
<dbReference type="Pfam" id="PF07714">
    <property type="entry name" value="PK_Tyr_Ser-Thr"/>
    <property type="match status" value="1"/>
</dbReference>
<dbReference type="InterPro" id="IPR050940">
    <property type="entry name" value="Actin_reg-Ser/Thr_kinase"/>
</dbReference>
<feature type="compositionally biased region" description="Basic and acidic residues" evidence="8">
    <location>
        <begin position="581"/>
        <end position="596"/>
    </location>
</feature>
<accession>L8H9C8</accession>
<dbReference type="Gene3D" id="1.10.510.10">
    <property type="entry name" value="Transferase(Phosphotransferase) domain 1"/>
    <property type="match status" value="1"/>
</dbReference>
<evidence type="ECO:0000256" key="1">
    <source>
        <dbReference type="ARBA" id="ARBA00005843"/>
    </source>
</evidence>
<dbReference type="EMBL" id="KB007900">
    <property type="protein sequence ID" value="ELR21790.1"/>
    <property type="molecule type" value="Genomic_DNA"/>
</dbReference>
<dbReference type="EC" id="2.7.11.1" evidence="2"/>
<dbReference type="PANTHER" id="PTHR46485">
    <property type="entry name" value="LIM DOMAIN KINASE 1"/>
    <property type="match status" value="1"/>
</dbReference>
<evidence type="ECO:0000256" key="8">
    <source>
        <dbReference type="SAM" id="MobiDB-lite"/>
    </source>
</evidence>
<dbReference type="OMA" id="APMQQGW"/>
<dbReference type="OrthoDB" id="1840988at2759"/>
<dbReference type="PROSITE" id="PS00108">
    <property type="entry name" value="PROTEIN_KINASE_ST"/>
    <property type="match status" value="1"/>
</dbReference>
<name>L8H9C8_ACACF</name>
<feature type="domain" description="Protein kinase" evidence="9">
    <location>
        <begin position="23"/>
        <end position="274"/>
    </location>
</feature>
<evidence type="ECO:0000259" key="9">
    <source>
        <dbReference type="PROSITE" id="PS50011"/>
    </source>
</evidence>
<dbReference type="VEuPathDB" id="AmoebaDB:ACA1_385670"/>
<gene>
    <name evidence="10" type="ORF">ACA1_385670</name>
</gene>
<keyword evidence="4" id="KW-0808">Transferase</keyword>
<protein>
    <recommendedName>
        <fullName evidence="2">non-specific serine/threonine protein kinase</fullName>
        <ecNumber evidence="2">2.7.11.1</ecNumber>
    </recommendedName>
</protein>
<dbReference type="STRING" id="1257118.L8H9C8"/>
<evidence type="ECO:0000313" key="10">
    <source>
        <dbReference type="EMBL" id="ELR21790.1"/>
    </source>
</evidence>
<dbReference type="GO" id="GO:0005524">
    <property type="term" value="F:ATP binding"/>
    <property type="evidence" value="ECO:0007669"/>
    <property type="project" value="UniProtKB-KW"/>
</dbReference>
<dbReference type="GeneID" id="14922703"/>
<evidence type="ECO:0000256" key="6">
    <source>
        <dbReference type="ARBA" id="ARBA00022777"/>
    </source>
</evidence>
<feature type="compositionally biased region" description="Basic and acidic residues" evidence="8">
    <location>
        <begin position="545"/>
        <end position="571"/>
    </location>
</feature>
<dbReference type="RefSeq" id="XP_004347172.1">
    <property type="nucleotide sequence ID" value="XM_004347122.1"/>
</dbReference>
<keyword evidence="11" id="KW-1185">Reference proteome</keyword>
<dbReference type="SUPFAM" id="SSF56112">
    <property type="entry name" value="Protein kinase-like (PK-like)"/>
    <property type="match status" value="1"/>
</dbReference>
<keyword evidence="7" id="KW-0067">ATP-binding</keyword>
<feature type="region of interest" description="Disordered" evidence="8">
    <location>
        <begin position="402"/>
        <end position="635"/>
    </location>
</feature>
<organism evidence="10 11">
    <name type="scientific">Acanthamoeba castellanii (strain ATCC 30010 / Neff)</name>
    <dbReference type="NCBI Taxonomy" id="1257118"/>
    <lineage>
        <taxon>Eukaryota</taxon>
        <taxon>Amoebozoa</taxon>
        <taxon>Discosea</taxon>
        <taxon>Longamoebia</taxon>
        <taxon>Centramoebida</taxon>
        <taxon>Acanthamoebidae</taxon>
        <taxon>Acanthamoeba</taxon>
    </lineage>
</organism>
<proteinExistence type="inferred from homology"/>
<dbReference type="InterPro" id="IPR008271">
    <property type="entry name" value="Ser/Thr_kinase_AS"/>
</dbReference>
<dbReference type="Proteomes" id="UP000011083">
    <property type="component" value="Unassembled WGS sequence"/>
</dbReference>
<keyword evidence="5" id="KW-0547">Nucleotide-binding</keyword>
<dbReference type="PANTHER" id="PTHR46485:SF5">
    <property type="entry name" value="CENTER DIVIDER, ISOFORM A"/>
    <property type="match status" value="1"/>
</dbReference>
<dbReference type="Gene3D" id="3.30.200.20">
    <property type="entry name" value="Phosphorylase Kinase, domain 1"/>
    <property type="match status" value="1"/>
</dbReference>
<evidence type="ECO:0000256" key="4">
    <source>
        <dbReference type="ARBA" id="ARBA00022679"/>
    </source>
</evidence>
<dbReference type="InterPro" id="IPR000719">
    <property type="entry name" value="Prot_kinase_dom"/>
</dbReference>
<dbReference type="GO" id="GO:0004674">
    <property type="term" value="F:protein serine/threonine kinase activity"/>
    <property type="evidence" value="ECO:0007669"/>
    <property type="project" value="UniProtKB-KW"/>
</dbReference>
<comment type="similarity">
    <text evidence="1">Belongs to the protein kinase superfamily. TKL Ser/Thr protein kinase family.</text>
</comment>
<dbReference type="KEGG" id="acan:ACA1_385670"/>
<dbReference type="CDD" id="cd13999">
    <property type="entry name" value="STKc_MAP3K-like"/>
    <property type="match status" value="1"/>
</dbReference>
<evidence type="ECO:0000256" key="5">
    <source>
        <dbReference type="ARBA" id="ARBA00022741"/>
    </source>
</evidence>
<dbReference type="PROSITE" id="PS50011">
    <property type="entry name" value="PROTEIN_KINASE_DOM"/>
    <property type="match status" value="1"/>
</dbReference>
<evidence type="ECO:0000256" key="3">
    <source>
        <dbReference type="ARBA" id="ARBA00022527"/>
    </source>
</evidence>
<feature type="region of interest" description="Disordered" evidence="8">
    <location>
        <begin position="296"/>
        <end position="380"/>
    </location>
</feature>
<dbReference type="SMART" id="SM00220">
    <property type="entry name" value="S_TKc"/>
    <property type="match status" value="1"/>
</dbReference>
<feature type="compositionally biased region" description="Basic and acidic residues" evidence="8">
    <location>
        <begin position="513"/>
        <end position="532"/>
    </location>
</feature>
<evidence type="ECO:0000256" key="7">
    <source>
        <dbReference type="ARBA" id="ARBA00022840"/>
    </source>
</evidence>
<dbReference type="AlphaFoldDB" id="L8H9C8"/>
<dbReference type="InterPro" id="IPR011009">
    <property type="entry name" value="Kinase-like_dom_sf"/>
</dbReference>
<dbReference type="InterPro" id="IPR001245">
    <property type="entry name" value="Ser-Thr/Tyr_kinase_cat_dom"/>
</dbReference>
<dbReference type="PRINTS" id="PR00109">
    <property type="entry name" value="TYRKINASE"/>
</dbReference>
<keyword evidence="3" id="KW-0723">Serine/threonine-protein kinase</keyword>
<keyword evidence="6 10" id="KW-0418">Kinase</keyword>
<evidence type="ECO:0000313" key="11">
    <source>
        <dbReference type="Proteomes" id="UP000011083"/>
    </source>
</evidence>
<feature type="compositionally biased region" description="Basic and acidic residues" evidence="8">
    <location>
        <begin position="402"/>
        <end position="440"/>
    </location>
</feature>
<evidence type="ECO:0000256" key="2">
    <source>
        <dbReference type="ARBA" id="ARBA00012513"/>
    </source>
</evidence>
<sequence>MDSGSNDHEGIWETDFKIDYKDLNFEGEVAEGAFGKIYKGDYFGTPVAIKKFIESGYVEDDQKYIAREVSTLKGIRHPCIVNFMGVCVHSSGVYIVTEWIPNGDLTHLLKNSSVEISWKDRTQMLIDAAVAMRYLHAHSIIHRDLKSENLLLTENGRVKVCDLGFARTTKKLTRSMSVAGTELYMAPEVMLGEDYDEKCDVYSFGIVIFEMICRHPPPKRSLETKYSFPSGLLTQYMPPDCPPDLALLTMDCTQFEKEGRPSFEEIFRSLKELFDELEAEEAAAFVNNSQEMARVEQERHARLAREQEERDRREQEEKDRREQEEKDRKARVVKEKRDKELRDREKLRKKQEKGQEEIKKQEDDEQRAKERESQIRAQLEKEVMEKLEQEKKAIREQLEQEYAQKEKKEREEREKKERAEREEREQKEREEIERRARDEAVLNLTSPRSRKLGSGSSAAKAKKEKENKNEDDDGKEPKKERARSWALRGARKSQLKQALKEEGAKATSSEALVEGKSERDEAKQREKEEKKAKEARRRSWAPMRLLEEKEKKKKAKEEKRKKEEEERLKKKEEKKKKKVEKKIAQEEKKIERDDKKHSRTRSGSLAVVAEKSKIPGPGSMGMPALSINEEAHPFG</sequence>